<sequence length="348" mass="36903">MSGAARRVVSAVLLLLAGCLLWSPPRATAAPPGQRDVTAVLFQWRYDSVARECAASLGPAGYGSVQVSPPQEHIAGPQWWTSYQPVGYRIAGRLGDRAAFARMTSACHRAGVRVVVDAVLNHMSAGAGTGTGGSAHTKYDYPGTYRDADFHRCRRPITDYRNRDDVQNCELLGLADLDTASPYVRERLARYLDDLLALGADGFRIDGAKHIASADLAAVKARTTRPGAYWKQEVIFGAVRRSAPRSTWTPATSRNSATPATCGAPWSPDTSRNCGTSARGGAICRAAGPPSSSTTGIPSGTAAPSAGHPVPPTHWPTSSCWPGRTAHRTSTPDTPSTTGTRVLPRVGW</sequence>
<name>A0ABN3WFI0_STRTU</name>
<evidence type="ECO:0000313" key="10">
    <source>
        <dbReference type="EMBL" id="GAA2912803.1"/>
    </source>
</evidence>
<feature type="compositionally biased region" description="Low complexity" evidence="7">
    <location>
        <begin position="329"/>
        <end position="340"/>
    </location>
</feature>
<dbReference type="Proteomes" id="UP001501102">
    <property type="component" value="Unassembled WGS sequence"/>
</dbReference>
<feature type="compositionally biased region" description="Low complexity" evidence="7">
    <location>
        <begin position="287"/>
        <end position="303"/>
    </location>
</feature>
<dbReference type="SUPFAM" id="SSF51445">
    <property type="entry name" value="(Trans)glycosidases"/>
    <property type="match status" value="1"/>
</dbReference>
<keyword evidence="2 6" id="KW-0378">Hydrolase</keyword>
<gene>
    <name evidence="10" type="ORF">GCM10020221_05730</name>
</gene>
<feature type="signal peptide" evidence="8">
    <location>
        <begin position="1"/>
        <end position="29"/>
    </location>
</feature>
<evidence type="ECO:0000256" key="6">
    <source>
        <dbReference type="RuleBase" id="RU361134"/>
    </source>
</evidence>
<feature type="chain" id="PRO_5045626305" description="Alpha-amylase" evidence="8">
    <location>
        <begin position="30"/>
        <end position="348"/>
    </location>
</feature>
<dbReference type="EC" id="3.2.1.1" evidence="6"/>
<evidence type="ECO:0000256" key="5">
    <source>
        <dbReference type="RuleBase" id="RU003615"/>
    </source>
</evidence>
<dbReference type="InterPro" id="IPR006046">
    <property type="entry name" value="Alpha_amylase"/>
</dbReference>
<evidence type="ECO:0000256" key="8">
    <source>
        <dbReference type="SAM" id="SignalP"/>
    </source>
</evidence>
<accession>A0ABN3WFI0</accession>
<keyword evidence="8" id="KW-0732">Signal</keyword>
<feature type="region of interest" description="Disordered" evidence="7">
    <location>
        <begin position="287"/>
        <end position="348"/>
    </location>
</feature>
<dbReference type="Gene3D" id="3.20.20.80">
    <property type="entry name" value="Glycosidases"/>
    <property type="match status" value="1"/>
</dbReference>
<feature type="region of interest" description="Disordered" evidence="7">
    <location>
        <begin position="246"/>
        <end position="269"/>
    </location>
</feature>
<evidence type="ECO:0000256" key="7">
    <source>
        <dbReference type="SAM" id="MobiDB-lite"/>
    </source>
</evidence>
<dbReference type="SMART" id="SM00642">
    <property type="entry name" value="Aamy"/>
    <property type="match status" value="1"/>
</dbReference>
<keyword evidence="3 6" id="KW-0119">Carbohydrate metabolism</keyword>
<dbReference type="InterPro" id="IPR006047">
    <property type="entry name" value="GH13_cat_dom"/>
</dbReference>
<evidence type="ECO:0000256" key="1">
    <source>
        <dbReference type="ARBA" id="ARBA00008061"/>
    </source>
</evidence>
<reference evidence="10 11" key="1">
    <citation type="journal article" date="2019" name="Int. J. Syst. Evol. Microbiol.">
        <title>The Global Catalogue of Microorganisms (GCM) 10K type strain sequencing project: providing services to taxonomists for standard genome sequencing and annotation.</title>
        <authorList>
            <consortium name="The Broad Institute Genomics Platform"/>
            <consortium name="The Broad Institute Genome Sequencing Center for Infectious Disease"/>
            <person name="Wu L."/>
            <person name="Ma J."/>
        </authorList>
    </citation>
    <scope>NUCLEOTIDE SEQUENCE [LARGE SCALE GENOMIC DNA]</scope>
    <source>
        <strain evidence="10 11">JCM 4087</strain>
    </source>
</reference>
<comment type="caution">
    <text evidence="10">The sequence shown here is derived from an EMBL/GenBank/DDBJ whole genome shotgun (WGS) entry which is preliminary data.</text>
</comment>
<dbReference type="PRINTS" id="PR00110">
    <property type="entry name" value="ALPHAAMYLASE"/>
</dbReference>
<dbReference type="PROSITE" id="PS51257">
    <property type="entry name" value="PROKAR_LIPOPROTEIN"/>
    <property type="match status" value="1"/>
</dbReference>
<proteinExistence type="inferred from homology"/>
<keyword evidence="4 6" id="KW-0326">Glycosidase</keyword>
<evidence type="ECO:0000256" key="3">
    <source>
        <dbReference type="ARBA" id="ARBA00023277"/>
    </source>
</evidence>
<evidence type="ECO:0000256" key="4">
    <source>
        <dbReference type="ARBA" id="ARBA00023295"/>
    </source>
</evidence>
<dbReference type="Pfam" id="PF00128">
    <property type="entry name" value="Alpha-amylase"/>
    <property type="match status" value="1"/>
</dbReference>
<feature type="domain" description="Glycosyl hydrolase family 13 catalytic" evidence="9">
    <location>
        <begin position="36"/>
        <end position="328"/>
    </location>
</feature>
<dbReference type="InterPro" id="IPR017853">
    <property type="entry name" value="GH"/>
</dbReference>
<evidence type="ECO:0000313" key="11">
    <source>
        <dbReference type="Proteomes" id="UP001501102"/>
    </source>
</evidence>
<protein>
    <recommendedName>
        <fullName evidence="6">Alpha-amylase</fullName>
        <ecNumber evidence="6">3.2.1.1</ecNumber>
    </recommendedName>
</protein>
<dbReference type="PANTHER" id="PTHR43447">
    <property type="entry name" value="ALPHA-AMYLASE"/>
    <property type="match status" value="1"/>
</dbReference>
<comment type="catalytic activity">
    <reaction evidence="6">
        <text>Endohydrolysis of (1-&gt;4)-alpha-D-glucosidic linkages in polysaccharides containing three or more (1-&gt;4)-alpha-linked D-glucose units.</text>
        <dbReference type="EC" id="3.2.1.1"/>
    </reaction>
</comment>
<dbReference type="EMBL" id="BAAAXZ010000022">
    <property type="protein sequence ID" value="GAA2912803.1"/>
    <property type="molecule type" value="Genomic_DNA"/>
</dbReference>
<evidence type="ECO:0000259" key="9">
    <source>
        <dbReference type="SMART" id="SM00642"/>
    </source>
</evidence>
<comment type="similarity">
    <text evidence="1 5">Belongs to the glycosyl hydrolase 13 family.</text>
</comment>
<keyword evidence="11" id="KW-1185">Reference proteome</keyword>
<organism evidence="10 11">
    <name type="scientific">Streptomyces thioluteus</name>
    <dbReference type="NCBI Taxonomy" id="66431"/>
    <lineage>
        <taxon>Bacteria</taxon>
        <taxon>Bacillati</taxon>
        <taxon>Actinomycetota</taxon>
        <taxon>Actinomycetes</taxon>
        <taxon>Kitasatosporales</taxon>
        <taxon>Streptomycetaceae</taxon>
        <taxon>Streptomyces</taxon>
    </lineage>
</organism>
<feature type="compositionally biased region" description="Polar residues" evidence="7">
    <location>
        <begin position="246"/>
        <end position="259"/>
    </location>
</feature>
<evidence type="ECO:0000256" key="2">
    <source>
        <dbReference type="ARBA" id="ARBA00022801"/>
    </source>
</evidence>